<evidence type="ECO:0000313" key="2">
    <source>
        <dbReference type="EMBL" id="KAG0720381.1"/>
    </source>
</evidence>
<accession>A0A8J4YAW1</accession>
<proteinExistence type="predicted"/>
<comment type="caution">
    <text evidence="2">The sequence shown here is derived from an EMBL/GenBank/DDBJ whole genome shotgun (WGS) entry which is preliminary data.</text>
</comment>
<gene>
    <name evidence="2" type="ORF">GWK47_048616</name>
</gene>
<feature type="compositionally biased region" description="Basic and acidic residues" evidence="1">
    <location>
        <begin position="9"/>
        <end position="19"/>
    </location>
</feature>
<protein>
    <submittedName>
        <fullName evidence="2">Uncharacterized protein</fullName>
    </submittedName>
</protein>
<name>A0A8J4YAW1_CHIOP</name>
<dbReference type="AlphaFoldDB" id="A0A8J4YAW1"/>
<feature type="region of interest" description="Disordered" evidence="1">
    <location>
        <begin position="1"/>
        <end position="39"/>
    </location>
</feature>
<sequence>MSCRPTLLNKRDPTSEEGPRCFNNSHPGTDLQGDAGSSSSSCLWWLSRRATSPKVKFPATGRHDRARWMARAIYADEERLFAAQLGELAARRRELSQPRRFTFFVAEGLQ</sequence>
<reference evidence="2" key="1">
    <citation type="submission" date="2020-07" db="EMBL/GenBank/DDBJ databases">
        <title>The High-quality genome of the commercially important snow crab, Chionoecetes opilio.</title>
        <authorList>
            <person name="Jeong J.-H."/>
            <person name="Ryu S."/>
        </authorList>
    </citation>
    <scope>NUCLEOTIDE SEQUENCE</scope>
    <source>
        <strain evidence="2">MADBK_172401_WGS</strain>
        <tissue evidence="2">Digestive gland</tissue>
    </source>
</reference>
<evidence type="ECO:0000313" key="3">
    <source>
        <dbReference type="Proteomes" id="UP000770661"/>
    </source>
</evidence>
<keyword evidence="3" id="KW-1185">Reference proteome</keyword>
<dbReference type="EMBL" id="JACEEZ010012967">
    <property type="protein sequence ID" value="KAG0720381.1"/>
    <property type="molecule type" value="Genomic_DNA"/>
</dbReference>
<dbReference type="Proteomes" id="UP000770661">
    <property type="component" value="Unassembled WGS sequence"/>
</dbReference>
<organism evidence="2 3">
    <name type="scientific">Chionoecetes opilio</name>
    <name type="common">Atlantic snow crab</name>
    <name type="synonym">Cancer opilio</name>
    <dbReference type="NCBI Taxonomy" id="41210"/>
    <lineage>
        <taxon>Eukaryota</taxon>
        <taxon>Metazoa</taxon>
        <taxon>Ecdysozoa</taxon>
        <taxon>Arthropoda</taxon>
        <taxon>Crustacea</taxon>
        <taxon>Multicrustacea</taxon>
        <taxon>Malacostraca</taxon>
        <taxon>Eumalacostraca</taxon>
        <taxon>Eucarida</taxon>
        <taxon>Decapoda</taxon>
        <taxon>Pleocyemata</taxon>
        <taxon>Brachyura</taxon>
        <taxon>Eubrachyura</taxon>
        <taxon>Majoidea</taxon>
        <taxon>Majidae</taxon>
        <taxon>Chionoecetes</taxon>
    </lineage>
</organism>
<evidence type="ECO:0000256" key="1">
    <source>
        <dbReference type="SAM" id="MobiDB-lite"/>
    </source>
</evidence>